<evidence type="ECO:0000259" key="9">
    <source>
        <dbReference type="PROSITE" id="PS50111"/>
    </source>
</evidence>
<evidence type="ECO:0000256" key="6">
    <source>
        <dbReference type="ARBA" id="ARBA00023224"/>
    </source>
</evidence>
<dbReference type="Pfam" id="PF00015">
    <property type="entry name" value="MCPsignal"/>
    <property type="match status" value="1"/>
</dbReference>
<dbReference type="Gene3D" id="1.10.287.950">
    <property type="entry name" value="Methyl-accepting chemotaxis protein"/>
    <property type="match status" value="1"/>
</dbReference>
<accession>A0A377JQK7</accession>
<feature type="transmembrane region" description="Helical" evidence="8">
    <location>
        <begin position="211"/>
        <end position="235"/>
    </location>
</feature>
<name>A0A377JQK7_9HELI</name>
<dbReference type="SMART" id="SM00283">
    <property type="entry name" value="MA"/>
    <property type="match status" value="1"/>
</dbReference>
<dbReference type="PANTHER" id="PTHR32089:SF112">
    <property type="entry name" value="LYSOZYME-LIKE PROTEIN-RELATED"/>
    <property type="match status" value="1"/>
</dbReference>
<feature type="transmembrane region" description="Helical" evidence="8">
    <location>
        <begin position="12"/>
        <end position="31"/>
    </location>
</feature>
<evidence type="ECO:0000256" key="2">
    <source>
        <dbReference type="ARBA" id="ARBA00022475"/>
    </source>
</evidence>
<keyword evidence="4 8" id="KW-1133">Transmembrane helix</keyword>
<dbReference type="AlphaFoldDB" id="A0A377JQK7"/>
<keyword evidence="3 8" id="KW-0812">Transmembrane</keyword>
<dbReference type="RefSeq" id="WP_115026444.1">
    <property type="nucleotide sequence ID" value="NZ_UGHZ01000001.1"/>
</dbReference>
<dbReference type="InterPro" id="IPR004089">
    <property type="entry name" value="MCPsignal_dom"/>
</dbReference>
<protein>
    <submittedName>
        <fullName evidence="10">Putative methyl-accepting chemotaxis protein</fullName>
    </submittedName>
</protein>
<keyword evidence="2" id="KW-1003">Cell membrane</keyword>
<dbReference type="Proteomes" id="UP000255335">
    <property type="component" value="Unassembled WGS sequence"/>
</dbReference>
<keyword evidence="5 8" id="KW-0472">Membrane</keyword>
<proteinExistence type="predicted"/>
<organism evidence="10 11">
    <name type="scientific">Helicobacter cinaedi</name>
    <dbReference type="NCBI Taxonomy" id="213"/>
    <lineage>
        <taxon>Bacteria</taxon>
        <taxon>Pseudomonadati</taxon>
        <taxon>Campylobacterota</taxon>
        <taxon>Epsilonproteobacteria</taxon>
        <taxon>Campylobacterales</taxon>
        <taxon>Helicobacteraceae</taxon>
        <taxon>Helicobacter</taxon>
    </lineage>
</organism>
<dbReference type="EMBL" id="UGHZ01000001">
    <property type="protein sequence ID" value="STP09853.1"/>
    <property type="molecule type" value="Genomic_DNA"/>
</dbReference>
<evidence type="ECO:0000256" key="5">
    <source>
        <dbReference type="ARBA" id="ARBA00023136"/>
    </source>
</evidence>
<dbReference type="Gene3D" id="1.20.120.1530">
    <property type="match status" value="1"/>
</dbReference>
<evidence type="ECO:0000313" key="10">
    <source>
        <dbReference type="EMBL" id="STP09853.1"/>
    </source>
</evidence>
<dbReference type="PROSITE" id="PS50111">
    <property type="entry name" value="CHEMOTAXIS_TRANSDUC_2"/>
    <property type="match status" value="1"/>
</dbReference>
<dbReference type="Gene3D" id="3.30.450.20">
    <property type="entry name" value="PAS domain"/>
    <property type="match status" value="1"/>
</dbReference>
<keyword evidence="6 7" id="KW-0807">Transducer</keyword>
<dbReference type="GO" id="GO:0007165">
    <property type="term" value="P:signal transduction"/>
    <property type="evidence" value="ECO:0007669"/>
    <property type="project" value="UniProtKB-KW"/>
</dbReference>
<evidence type="ECO:0000256" key="7">
    <source>
        <dbReference type="PROSITE-ProRule" id="PRU00284"/>
    </source>
</evidence>
<evidence type="ECO:0000256" key="3">
    <source>
        <dbReference type="ARBA" id="ARBA00022692"/>
    </source>
</evidence>
<reference evidence="10 11" key="1">
    <citation type="submission" date="2018-06" db="EMBL/GenBank/DDBJ databases">
        <authorList>
            <consortium name="Pathogen Informatics"/>
            <person name="Doyle S."/>
        </authorList>
    </citation>
    <scope>NUCLEOTIDE SEQUENCE [LARGE SCALE GENOMIC DNA]</scope>
    <source>
        <strain evidence="10 11">NCTC12221</strain>
    </source>
</reference>
<dbReference type="InterPro" id="IPR004010">
    <property type="entry name" value="Double_Cache_2"/>
</dbReference>
<dbReference type="SUPFAM" id="SSF58104">
    <property type="entry name" value="Methyl-accepting chemotaxis protein (MCP) signaling domain"/>
    <property type="match status" value="1"/>
</dbReference>
<dbReference type="SMART" id="SM01049">
    <property type="entry name" value="Cache_2"/>
    <property type="match status" value="1"/>
</dbReference>
<evidence type="ECO:0000256" key="8">
    <source>
        <dbReference type="SAM" id="Phobius"/>
    </source>
</evidence>
<dbReference type="InterPro" id="IPR033480">
    <property type="entry name" value="sCache_2"/>
</dbReference>
<dbReference type="PANTHER" id="PTHR32089">
    <property type="entry name" value="METHYL-ACCEPTING CHEMOTAXIS PROTEIN MCPB"/>
    <property type="match status" value="1"/>
</dbReference>
<evidence type="ECO:0000256" key="1">
    <source>
        <dbReference type="ARBA" id="ARBA00004651"/>
    </source>
</evidence>
<gene>
    <name evidence="10" type="primary">mcp4_5</name>
    <name evidence="10" type="ORF">NCTC12221_01311</name>
</gene>
<comment type="subcellular location">
    <subcellularLocation>
        <location evidence="1">Cell membrane</location>
        <topology evidence="1">Multi-pass membrane protein</topology>
    </subcellularLocation>
</comment>
<evidence type="ECO:0000313" key="11">
    <source>
        <dbReference type="Proteomes" id="UP000255335"/>
    </source>
</evidence>
<feature type="domain" description="Methyl-accepting transducer" evidence="9">
    <location>
        <begin position="364"/>
        <end position="584"/>
    </location>
</feature>
<dbReference type="Pfam" id="PF08269">
    <property type="entry name" value="dCache_2"/>
    <property type="match status" value="1"/>
</dbReference>
<dbReference type="GO" id="GO:0005886">
    <property type="term" value="C:plasma membrane"/>
    <property type="evidence" value="ECO:0007669"/>
    <property type="project" value="UniProtKB-SubCell"/>
</dbReference>
<evidence type="ECO:0000256" key="4">
    <source>
        <dbReference type="ARBA" id="ARBA00022989"/>
    </source>
</evidence>
<sequence length="584" mass="64931">MFKYLSLKYKILILIFGSFLSFAVLVGLVFIGEKEIAEQSVERLHDLIQEEVEQKLKLSTDSVAQSLGALIKGLDEKQQIAVIAKAIEDFRFEDDKSGYYFVYKEYVPVAHPTRKDLLGKSLAEAKDVNGVYYVRELFDTSKRQTDKGLFVHYLFSKPLPDGTLGNAPKIAYAAMIPNTDNIWISTGVYADTFEQYAQNSSTSILSIIRSILSNALIIASVCFIVIFVPLMFMFYRSLLKSVGVLQHNMMLFFKYLNRESKEIKLTPLHNKDEFGAMAKGIEQNVEHIAKGLESDQALVAQSLQVIDRAKQGYADSLIESKGSNPQLNNLRDSVNELLKLLMTGVGKDLNEINRVFESYTRLDFTTEVNNASGRVEVVTNTLGEEIRKMLHTSSNFAQNLSEEAKALAEAVNNLTNLTNSQASSLEQTAQAVEEITSSMQNVSGKTSEVIQQSEDIKNVIGIIRDIADQTNLLALNAAIEAARAGEHGRGFAVVADEVRKLAERTQKSLGEIEANTNLLVQSINDMGESIREQTTGVTQINEAISHLESVTQENVEIANSSAEISERVDRVAKDILDDVNKKRF</sequence>